<accession>A0A261URP7</accession>
<dbReference type="AlphaFoldDB" id="A0A261URP7"/>
<dbReference type="EMBL" id="NEVQ01000003">
    <property type="protein sequence ID" value="OZI64559.1"/>
    <property type="molecule type" value="Genomic_DNA"/>
</dbReference>
<sequence>MSVTPVDSVAVPNAPAEASFDAAVQNAQANSSEDQARLDEAMLTGVTALAQTILMPRMNEMLSEAQSDE</sequence>
<dbReference type="RefSeq" id="WP_094823834.1">
    <property type="nucleotide sequence ID" value="NZ_NEVO01000018.1"/>
</dbReference>
<evidence type="ECO:0000313" key="2">
    <source>
        <dbReference type="Proteomes" id="UP000216885"/>
    </source>
</evidence>
<comment type="caution">
    <text evidence="1">The sequence shown here is derived from an EMBL/GenBank/DDBJ whole genome shotgun (WGS) entry which is preliminary data.</text>
</comment>
<evidence type="ECO:0000313" key="1">
    <source>
        <dbReference type="EMBL" id="OZI64559.1"/>
    </source>
</evidence>
<gene>
    <name evidence="1" type="ORF">CAL20_02565</name>
</gene>
<organism evidence="1 2">
    <name type="scientific">Bordetella genomosp. 4</name>
    <dbReference type="NCBI Taxonomy" id="463044"/>
    <lineage>
        <taxon>Bacteria</taxon>
        <taxon>Pseudomonadati</taxon>
        <taxon>Pseudomonadota</taxon>
        <taxon>Betaproteobacteria</taxon>
        <taxon>Burkholderiales</taxon>
        <taxon>Alcaligenaceae</taxon>
        <taxon>Bordetella</taxon>
    </lineage>
</organism>
<dbReference type="Proteomes" id="UP000216885">
    <property type="component" value="Unassembled WGS sequence"/>
</dbReference>
<reference evidence="1 2" key="1">
    <citation type="submission" date="2017-05" db="EMBL/GenBank/DDBJ databases">
        <title>Complete and WGS of Bordetella genogroups.</title>
        <authorList>
            <person name="Spilker T."/>
            <person name="LiPuma J."/>
        </authorList>
    </citation>
    <scope>NUCLEOTIDE SEQUENCE [LARGE SCALE GENOMIC DNA]</scope>
    <source>
        <strain evidence="1 2">AU9919</strain>
    </source>
</reference>
<dbReference type="OrthoDB" id="6184128at2"/>
<proteinExistence type="predicted"/>
<name>A0A261URP7_9BORD</name>
<protein>
    <submittedName>
        <fullName evidence="1">Uncharacterized protein</fullName>
    </submittedName>
</protein>
<keyword evidence="2" id="KW-1185">Reference proteome</keyword>